<evidence type="ECO:0000256" key="6">
    <source>
        <dbReference type="ARBA" id="ARBA00022917"/>
    </source>
</evidence>
<proteinExistence type="inferred from homology"/>
<name>A0A8H5GAB2_9AGAR</name>
<evidence type="ECO:0000256" key="3">
    <source>
        <dbReference type="ARBA" id="ARBA00022598"/>
    </source>
</evidence>
<dbReference type="InterPro" id="IPR002303">
    <property type="entry name" value="Valyl-tRNA_ligase"/>
</dbReference>
<dbReference type="AlphaFoldDB" id="A0A8H5GAB2"/>
<dbReference type="GO" id="GO:0002161">
    <property type="term" value="F:aminoacyl-tRNA deacylase activity"/>
    <property type="evidence" value="ECO:0007669"/>
    <property type="project" value="InterPro"/>
</dbReference>
<comment type="similarity">
    <text evidence="1">Belongs to the class-I aminoacyl-tRNA synthetase family.</text>
</comment>
<dbReference type="GO" id="GO:0006438">
    <property type="term" value="P:valyl-tRNA aminoacylation"/>
    <property type="evidence" value="ECO:0007669"/>
    <property type="project" value="InterPro"/>
</dbReference>
<keyword evidence="3" id="KW-0436">Ligase</keyword>
<keyword evidence="11" id="KW-1185">Reference proteome</keyword>
<sequence length="215" mass="23806">MVFADPIEGSEERLTVATTRSEAMLGDTAIAAHQDNSRFRHLHTKFAVHPFIPSRRLSIVPDTIVNSGANFKSMEWFQAHVAVVKALQEKGLYIEAKDDPMQIPICRFLVIANLATLSNLCSDVSSYTCAGELEIKTSLKMNGIEGSKISKTGCDVGQATKRATALAAGDKLTPHQYEDEMHGSHPVSGRFRWPNNVMRSYTMSDPPYDMITLIY</sequence>
<dbReference type="OrthoDB" id="629407at2759"/>
<evidence type="ECO:0000256" key="1">
    <source>
        <dbReference type="ARBA" id="ARBA00005594"/>
    </source>
</evidence>
<keyword evidence="6" id="KW-0648">Protein biosynthesis</keyword>
<evidence type="ECO:0000256" key="5">
    <source>
        <dbReference type="ARBA" id="ARBA00022840"/>
    </source>
</evidence>
<dbReference type="SUPFAM" id="SSF50677">
    <property type="entry name" value="ValRS/IleRS/LeuRS editing domain"/>
    <property type="match status" value="1"/>
</dbReference>
<organism evidence="10 11">
    <name type="scientific">Collybiopsis confluens</name>
    <dbReference type="NCBI Taxonomy" id="2823264"/>
    <lineage>
        <taxon>Eukaryota</taxon>
        <taxon>Fungi</taxon>
        <taxon>Dikarya</taxon>
        <taxon>Basidiomycota</taxon>
        <taxon>Agaricomycotina</taxon>
        <taxon>Agaricomycetes</taxon>
        <taxon>Agaricomycetidae</taxon>
        <taxon>Agaricales</taxon>
        <taxon>Marasmiineae</taxon>
        <taxon>Omphalotaceae</taxon>
        <taxon>Collybiopsis</taxon>
    </lineage>
</organism>
<evidence type="ECO:0000256" key="8">
    <source>
        <dbReference type="ARBA" id="ARBA00029936"/>
    </source>
</evidence>
<accession>A0A8H5GAB2</accession>
<keyword evidence="4" id="KW-0547">Nucleotide-binding</keyword>
<dbReference type="GO" id="GO:0005524">
    <property type="term" value="F:ATP binding"/>
    <property type="evidence" value="ECO:0007669"/>
    <property type="project" value="UniProtKB-KW"/>
</dbReference>
<evidence type="ECO:0000256" key="7">
    <source>
        <dbReference type="ARBA" id="ARBA00023146"/>
    </source>
</evidence>
<protein>
    <recommendedName>
        <fullName evidence="2">valine--tRNA ligase</fullName>
        <ecNumber evidence="2">6.1.1.9</ecNumber>
    </recommendedName>
    <alternativeName>
        <fullName evidence="8">Valyl-tRNA synthetase</fullName>
    </alternativeName>
</protein>
<evidence type="ECO:0000313" key="10">
    <source>
        <dbReference type="EMBL" id="KAF5361110.1"/>
    </source>
</evidence>
<comment type="catalytic activity">
    <reaction evidence="9">
        <text>tRNA(Val) + L-valine + ATP = L-valyl-tRNA(Val) + AMP + diphosphate</text>
        <dbReference type="Rhea" id="RHEA:10704"/>
        <dbReference type="Rhea" id="RHEA-COMP:9672"/>
        <dbReference type="Rhea" id="RHEA-COMP:9708"/>
        <dbReference type="ChEBI" id="CHEBI:30616"/>
        <dbReference type="ChEBI" id="CHEBI:33019"/>
        <dbReference type="ChEBI" id="CHEBI:57762"/>
        <dbReference type="ChEBI" id="CHEBI:78442"/>
        <dbReference type="ChEBI" id="CHEBI:78537"/>
        <dbReference type="ChEBI" id="CHEBI:456215"/>
        <dbReference type="EC" id="6.1.1.9"/>
    </reaction>
</comment>
<dbReference type="PANTHER" id="PTHR11946">
    <property type="entry name" value="VALYL-TRNA SYNTHETASES"/>
    <property type="match status" value="1"/>
</dbReference>
<dbReference type="EMBL" id="JAACJN010000213">
    <property type="protein sequence ID" value="KAF5361110.1"/>
    <property type="molecule type" value="Genomic_DNA"/>
</dbReference>
<keyword evidence="7" id="KW-0030">Aminoacyl-tRNA synthetase</keyword>
<evidence type="ECO:0000256" key="9">
    <source>
        <dbReference type="ARBA" id="ARBA00047552"/>
    </source>
</evidence>
<comment type="caution">
    <text evidence="10">The sequence shown here is derived from an EMBL/GenBank/DDBJ whole genome shotgun (WGS) entry which is preliminary data.</text>
</comment>
<evidence type="ECO:0000256" key="2">
    <source>
        <dbReference type="ARBA" id="ARBA00013169"/>
    </source>
</evidence>
<dbReference type="GO" id="GO:0004832">
    <property type="term" value="F:valine-tRNA ligase activity"/>
    <property type="evidence" value="ECO:0007669"/>
    <property type="project" value="UniProtKB-EC"/>
</dbReference>
<dbReference type="Gene3D" id="3.90.740.10">
    <property type="entry name" value="Valyl/Leucyl/Isoleucyl-tRNA synthetase, editing domain"/>
    <property type="match status" value="1"/>
</dbReference>
<gene>
    <name evidence="10" type="ORF">D9757_014397</name>
</gene>
<evidence type="ECO:0000313" key="11">
    <source>
        <dbReference type="Proteomes" id="UP000518752"/>
    </source>
</evidence>
<reference evidence="10 11" key="1">
    <citation type="journal article" date="2020" name="ISME J.">
        <title>Uncovering the hidden diversity of litter-decomposition mechanisms in mushroom-forming fungi.</title>
        <authorList>
            <person name="Floudas D."/>
            <person name="Bentzer J."/>
            <person name="Ahren D."/>
            <person name="Johansson T."/>
            <person name="Persson P."/>
            <person name="Tunlid A."/>
        </authorList>
    </citation>
    <scope>NUCLEOTIDE SEQUENCE [LARGE SCALE GENOMIC DNA]</scope>
    <source>
        <strain evidence="10 11">CBS 406.79</strain>
    </source>
</reference>
<dbReference type="PANTHER" id="PTHR11946:SF109">
    <property type="entry name" value="VALINE--TRNA LIGASE"/>
    <property type="match status" value="1"/>
</dbReference>
<dbReference type="GO" id="GO:0005829">
    <property type="term" value="C:cytosol"/>
    <property type="evidence" value="ECO:0007669"/>
    <property type="project" value="TreeGrafter"/>
</dbReference>
<dbReference type="Proteomes" id="UP000518752">
    <property type="component" value="Unassembled WGS sequence"/>
</dbReference>
<evidence type="ECO:0000256" key="4">
    <source>
        <dbReference type="ARBA" id="ARBA00022741"/>
    </source>
</evidence>
<dbReference type="InterPro" id="IPR009008">
    <property type="entry name" value="Val/Leu/Ile-tRNA-synth_edit"/>
</dbReference>
<dbReference type="EC" id="6.1.1.9" evidence="2"/>
<keyword evidence="5" id="KW-0067">ATP-binding</keyword>